<dbReference type="InterPro" id="IPR047655">
    <property type="entry name" value="Transpos_IS630-like"/>
</dbReference>
<dbReference type="EMBL" id="MATO01000070">
    <property type="protein sequence ID" value="OCS84924.1"/>
    <property type="molecule type" value="Genomic_DNA"/>
</dbReference>
<dbReference type="Pfam" id="PF13358">
    <property type="entry name" value="DDE_3"/>
    <property type="match status" value="1"/>
</dbReference>
<dbReference type="PANTHER" id="PTHR46564:SF1">
    <property type="entry name" value="TRANSPOSASE"/>
    <property type="match status" value="1"/>
</dbReference>
<feature type="domain" description="Tc1-like transposase DDE" evidence="1">
    <location>
        <begin position="5"/>
        <end position="134"/>
    </location>
</feature>
<protein>
    <submittedName>
        <fullName evidence="2">Transposase</fullName>
    </submittedName>
</protein>
<gene>
    <name evidence="2" type="ORF">A6K76_15425</name>
</gene>
<dbReference type="AlphaFoldDB" id="A0A1C0YCQ9"/>
<dbReference type="Gene3D" id="3.30.420.10">
    <property type="entry name" value="Ribonuclease H-like superfamily/Ribonuclease H"/>
    <property type="match status" value="1"/>
</dbReference>
<evidence type="ECO:0000313" key="3">
    <source>
        <dbReference type="Proteomes" id="UP000093482"/>
    </source>
</evidence>
<dbReference type="PANTHER" id="PTHR46564">
    <property type="entry name" value="TRANSPOSASE"/>
    <property type="match status" value="1"/>
</dbReference>
<dbReference type="GO" id="GO:0003676">
    <property type="term" value="F:nucleic acid binding"/>
    <property type="evidence" value="ECO:0007669"/>
    <property type="project" value="InterPro"/>
</dbReference>
<dbReference type="NCBIfam" id="NF033545">
    <property type="entry name" value="transpos_IS630"/>
    <property type="match status" value="1"/>
</dbReference>
<dbReference type="SUPFAM" id="SSF53098">
    <property type="entry name" value="Ribonuclease H-like"/>
    <property type="match status" value="1"/>
</dbReference>
<dbReference type="Proteomes" id="UP000093482">
    <property type="component" value="Unassembled WGS sequence"/>
</dbReference>
<name>A0A1C0YCQ9_9BACL</name>
<dbReference type="InterPro" id="IPR036397">
    <property type="entry name" value="RNaseH_sf"/>
</dbReference>
<proteinExistence type="predicted"/>
<dbReference type="InterPro" id="IPR038717">
    <property type="entry name" value="Tc1-like_DDE_dom"/>
</dbReference>
<evidence type="ECO:0000259" key="1">
    <source>
        <dbReference type="Pfam" id="PF13358"/>
    </source>
</evidence>
<comment type="caution">
    <text evidence="2">The sequence shown here is derived from an EMBL/GenBank/DDBJ whole genome shotgun (WGS) entry which is preliminary data.</text>
</comment>
<keyword evidence="3" id="KW-1185">Reference proteome</keyword>
<accession>A0A1C0YCQ9</accession>
<evidence type="ECO:0000313" key="2">
    <source>
        <dbReference type="EMBL" id="OCS84924.1"/>
    </source>
</evidence>
<sequence>MIRDYQAISNTWFPKGQQKIIPTYGRHQGVKLIGTLDYETGDVFCVQEEQYTAVEFLRFLEKVIARYPNERIVMVLDNARIHHAKLIQPFLETYQDSFEFLFLPPYSPDLNLIEGLWKWMKATVIHNVFYSNVGKIQRAVQGFIQMINQTPKNTVNRL</sequence>
<organism evidence="2 3">
    <name type="scientific">Caryophanon latum</name>
    <dbReference type="NCBI Taxonomy" id="33977"/>
    <lineage>
        <taxon>Bacteria</taxon>
        <taxon>Bacillati</taxon>
        <taxon>Bacillota</taxon>
        <taxon>Bacilli</taxon>
        <taxon>Bacillales</taxon>
        <taxon>Caryophanaceae</taxon>
        <taxon>Caryophanon</taxon>
    </lineage>
</organism>
<dbReference type="InterPro" id="IPR012337">
    <property type="entry name" value="RNaseH-like_sf"/>
</dbReference>
<reference evidence="2 3" key="1">
    <citation type="submission" date="2016-07" db="EMBL/GenBank/DDBJ databases">
        <title>Caryophanon latum genome sequencing.</title>
        <authorList>
            <person name="Verma A."/>
            <person name="Pal Y."/>
            <person name="Krishnamurthi S."/>
        </authorList>
    </citation>
    <scope>NUCLEOTIDE SEQUENCE [LARGE SCALE GENOMIC DNA]</scope>
    <source>
        <strain evidence="2 3">DSM 14151</strain>
    </source>
</reference>
<feature type="non-terminal residue" evidence="2">
    <location>
        <position position="158"/>
    </location>
</feature>